<feature type="transmembrane region" description="Helical" evidence="1">
    <location>
        <begin position="26"/>
        <end position="44"/>
    </location>
</feature>
<gene>
    <name evidence="2" type="ORF">S01H1_22582</name>
</gene>
<feature type="transmembrane region" description="Helical" evidence="1">
    <location>
        <begin position="50"/>
        <end position="66"/>
    </location>
</feature>
<keyword evidence="1" id="KW-0812">Transmembrane</keyword>
<feature type="transmembrane region" description="Helical" evidence="1">
    <location>
        <begin position="75"/>
        <end position="97"/>
    </location>
</feature>
<keyword evidence="1" id="KW-0472">Membrane</keyword>
<dbReference type="EMBL" id="BARS01012779">
    <property type="protein sequence ID" value="GAF90079.1"/>
    <property type="molecule type" value="Genomic_DNA"/>
</dbReference>
<accession>X0TA51</accession>
<reference evidence="2" key="1">
    <citation type="journal article" date="2014" name="Front. Microbiol.">
        <title>High frequency of phylogenetically diverse reductive dehalogenase-homologous genes in deep subseafloor sedimentary metagenomes.</title>
        <authorList>
            <person name="Kawai M."/>
            <person name="Futagami T."/>
            <person name="Toyoda A."/>
            <person name="Takaki Y."/>
            <person name="Nishi S."/>
            <person name="Hori S."/>
            <person name="Arai W."/>
            <person name="Tsubouchi T."/>
            <person name="Morono Y."/>
            <person name="Uchiyama I."/>
            <person name="Ito T."/>
            <person name="Fujiyama A."/>
            <person name="Inagaki F."/>
            <person name="Takami H."/>
        </authorList>
    </citation>
    <scope>NUCLEOTIDE SEQUENCE</scope>
    <source>
        <strain evidence="2">Expedition CK06-06</strain>
    </source>
</reference>
<evidence type="ECO:0000256" key="1">
    <source>
        <dbReference type="SAM" id="Phobius"/>
    </source>
</evidence>
<evidence type="ECO:0000313" key="2">
    <source>
        <dbReference type="EMBL" id="GAF90079.1"/>
    </source>
</evidence>
<protein>
    <submittedName>
        <fullName evidence="2">Uncharacterized protein</fullName>
    </submittedName>
</protein>
<feature type="non-terminal residue" evidence="2">
    <location>
        <position position="1"/>
    </location>
</feature>
<organism evidence="2">
    <name type="scientific">marine sediment metagenome</name>
    <dbReference type="NCBI Taxonomy" id="412755"/>
    <lineage>
        <taxon>unclassified sequences</taxon>
        <taxon>metagenomes</taxon>
        <taxon>ecological metagenomes</taxon>
    </lineage>
</organism>
<sequence>IVFISVVCVIGGFGFSIYLFRRAKQYYMIYGYLLGISIMLLVYFDSWDHHLVILTPLLIVAIFHLPKESEITRKFIIPGFFVLNFINLIFMGIWILTQSFFPYNFVGTIFLLLIIFGIGIYSLKSENITQKGQ</sequence>
<dbReference type="AlphaFoldDB" id="X0TA51"/>
<name>X0TA51_9ZZZZ</name>
<proteinExistence type="predicted"/>
<keyword evidence="1" id="KW-1133">Transmembrane helix</keyword>
<feature type="transmembrane region" description="Helical" evidence="1">
    <location>
        <begin position="103"/>
        <end position="123"/>
    </location>
</feature>
<comment type="caution">
    <text evidence="2">The sequence shown here is derived from an EMBL/GenBank/DDBJ whole genome shotgun (WGS) entry which is preliminary data.</text>
</comment>